<protein>
    <submittedName>
        <fullName evidence="2">Uncharacterized protein</fullName>
    </submittedName>
</protein>
<dbReference type="Proteomes" id="UP001177023">
    <property type="component" value="Unassembled WGS sequence"/>
</dbReference>
<sequence>MGHPDDELLALASASTLANTGNQVQSSSNGFLDVLATGLAITASAFHIANLDVQVLLRDTNALEELSEDLLARFGGTPLPTNLPKAPNQSPYSVKLLTGKNTPFFKEILQSRTGRLELPPPCACPEQTMLAKLGKTLGNLRDSKRRADTVSLHLQKHADAVSTYIQDVNSVLARHGALTTWMADRRADAPNLRLPSQTNFCHCAAPTEEPPQDAPDDMHSASADVDSVECVTATE</sequence>
<dbReference type="EMBL" id="CATQJA010002567">
    <property type="protein sequence ID" value="CAJ0571490.1"/>
    <property type="molecule type" value="Genomic_DNA"/>
</dbReference>
<comment type="caution">
    <text evidence="2">The sequence shown here is derived from an EMBL/GenBank/DDBJ whole genome shotgun (WGS) entry which is preliminary data.</text>
</comment>
<feature type="region of interest" description="Disordered" evidence="1">
    <location>
        <begin position="206"/>
        <end position="235"/>
    </location>
</feature>
<evidence type="ECO:0000313" key="2">
    <source>
        <dbReference type="EMBL" id="CAJ0571490.1"/>
    </source>
</evidence>
<organism evidence="2 3">
    <name type="scientific">Mesorhabditis spiculigera</name>
    <dbReference type="NCBI Taxonomy" id="96644"/>
    <lineage>
        <taxon>Eukaryota</taxon>
        <taxon>Metazoa</taxon>
        <taxon>Ecdysozoa</taxon>
        <taxon>Nematoda</taxon>
        <taxon>Chromadorea</taxon>
        <taxon>Rhabditida</taxon>
        <taxon>Rhabditina</taxon>
        <taxon>Rhabditomorpha</taxon>
        <taxon>Rhabditoidea</taxon>
        <taxon>Rhabditidae</taxon>
        <taxon>Mesorhabditinae</taxon>
        <taxon>Mesorhabditis</taxon>
    </lineage>
</organism>
<keyword evidence="3" id="KW-1185">Reference proteome</keyword>
<accession>A0AA36CMT3</accession>
<evidence type="ECO:0000313" key="3">
    <source>
        <dbReference type="Proteomes" id="UP001177023"/>
    </source>
</evidence>
<name>A0AA36CMT3_9BILA</name>
<proteinExistence type="predicted"/>
<feature type="non-terminal residue" evidence="2">
    <location>
        <position position="235"/>
    </location>
</feature>
<gene>
    <name evidence="2" type="ORF">MSPICULIGERA_LOCUS9894</name>
</gene>
<evidence type="ECO:0000256" key="1">
    <source>
        <dbReference type="SAM" id="MobiDB-lite"/>
    </source>
</evidence>
<reference evidence="2" key="1">
    <citation type="submission" date="2023-06" db="EMBL/GenBank/DDBJ databases">
        <authorList>
            <person name="Delattre M."/>
        </authorList>
    </citation>
    <scope>NUCLEOTIDE SEQUENCE</scope>
    <source>
        <strain evidence="2">AF72</strain>
    </source>
</reference>
<dbReference type="AlphaFoldDB" id="A0AA36CMT3"/>